<keyword evidence="2 4" id="KW-0012">Acyltransferase</keyword>
<dbReference type="RefSeq" id="WP_309983426.1">
    <property type="nucleotide sequence ID" value="NZ_JAVDTI010000002.1"/>
</dbReference>
<gene>
    <name evidence="4" type="ORF">J2W84_002565</name>
</gene>
<dbReference type="EC" id="2.3.1.183" evidence="4"/>
<accession>A0ABU1QWI2</accession>
<protein>
    <submittedName>
        <fullName evidence="4">Phosphinothricin acetyltransferase</fullName>
        <ecNumber evidence="4">2.3.1.183</ecNumber>
    </submittedName>
</protein>
<evidence type="ECO:0000259" key="3">
    <source>
        <dbReference type="PROSITE" id="PS51186"/>
    </source>
</evidence>
<sequence length="166" mass="19160">MNQENVTFRAMVPTDADDILDIINYYITHSTSYFSETLLDQGSISHLFNEQNVLPRYVALNGGEVVGFGYAYNFRPESTFSQTAKLTYWLKENYTRKGIGSELYNMLETELRVLKISSILVNISSENTASLNFHKAMGYNECGNFEKIGYKNGRYFDLVWLQKFLH</sequence>
<dbReference type="Pfam" id="PF13420">
    <property type="entry name" value="Acetyltransf_4"/>
    <property type="match status" value="1"/>
</dbReference>
<dbReference type="GO" id="GO:0102971">
    <property type="term" value="F:phosphinothricin N-acetyltransferase activity"/>
    <property type="evidence" value="ECO:0007669"/>
    <property type="project" value="UniProtKB-EC"/>
</dbReference>
<keyword evidence="5" id="KW-1185">Reference proteome</keyword>
<feature type="domain" description="N-acetyltransferase" evidence="3">
    <location>
        <begin position="6"/>
        <end position="166"/>
    </location>
</feature>
<name>A0ABU1QWI2_9BACT</name>
<proteinExistence type="predicted"/>
<comment type="caution">
    <text evidence="4">The sequence shown here is derived from an EMBL/GenBank/DDBJ whole genome shotgun (WGS) entry which is preliminary data.</text>
</comment>
<dbReference type="InterPro" id="IPR050832">
    <property type="entry name" value="Bact_Acetyltransf"/>
</dbReference>
<evidence type="ECO:0000313" key="4">
    <source>
        <dbReference type="EMBL" id="MDR6805519.1"/>
    </source>
</evidence>
<evidence type="ECO:0000256" key="2">
    <source>
        <dbReference type="ARBA" id="ARBA00023315"/>
    </source>
</evidence>
<dbReference type="PANTHER" id="PTHR43877">
    <property type="entry name" value="AMINOALKYLPHOSPHONATE N-ACETYLTRANSFERASE-RELATED-RELATED"/>
    <property type="match status" value="1"/>
</dbReference>
<organism evidence="4 5">
    <name type="scientific">Dyadobacter fermentans</name>
    <dbReference type="NCBI Taxonomy" id="94254"/>
    <lineage>
        <taxon>Bacteria</taxon>
        <taxon>Pseudomonadati</taxon>
        <taxon>Bacteroidota</taxon>
        <taxon>Cytophagia</taxon>
        <taxon>Cytophagales</taxon>
        <taxon>Spirosomataceae</taxon>
        <taxon>Dyadobacter</taxon>
    </lineage>
</organism>
<dbReference type="EMBL" id="JAVDTI010000002">
    <property type="protein sequence ID" value="MDR6805519.1"/>
    <property type="molecule type" value="Genomic_DNA"/>
</dbReference>
<dbReference type="Gene3D" id="3.40.630.30">
    <property type="match status" value="1"/>
</dbReference>
<dbReference type="InterPro" id="IPR000182">
    <property type="entry name" value="GNAT_dom"/>
</dbReference>
<keyword evidence="1 4" id="KW-0808">Transferase</keyword>
<dbReference type="CDD" id="cd04301">
    <property type="entry name" value="NAT_SF"/>
    <property type="match status" value="1"/>
</dbReference>
<dbReference type="InterPro" id="IPR016181">
    <property type="entry name" value="Acyl_CoA_acyltransferase"/>
</dbReference>
<dbReference type="PROSITE" id="PS51186">
    <property type="entry name" value="GNAT"/>
    <property type="match status" value="1"/>
</dbReference>
<evidence type="ECO:0000256" key="1">
    <source>
        <dbReference type="ARBA" id="ARBA00022679"/>
    </source>
</evidence>
<reference evidence="4 5" key="1">
    <citation type="submission" date="2023-07" db="EMBL/GenBank/DDBJ databases">
        <title>Sorghum-associated microbial communities from plants grown in Nebraska, USA.</title>
        <authorList>
            <person name="Schachtman D."/>
        </authorList>
    </citation>
    <scope>NUCLEOTIDE SEQUENCE [LARGE SCALE GENOMIC DNA]</scope>
    <source>
        <strain evidence="4 5">BE57</strain>
    </source>
</reference>
<evidence type="ECO:0000313" key="5">
    <source>
        <dbReference type="Proteomes" id="UP001264980"/>
    </source>
</evidence>
<dbReference type="SUPFAM" id="SSF55729">
    <property type="entry name" value="Acyl-CoA N-acyltransferases (Nat)"/>
    <property type="match status" value="1"/>
</dbReference>
<dbReference type="Proteomes" id="UP001264980">
    <property type="component" value="Unassembled WGS sequence"/>
</dbReference>